<dbReference type="EMBL" id="BLJP01000017">
    <property type="protein sequence ID" value="GFE94709.1"/>
    <property type="molecule type" value="Genomic_DNA"/>
</dbReference>
<comment type="caution">
    <text evidence="1">The sequence shown here is derived from an EMBL/GenBank/DDBJ whole genome shotgun (WGS) entry which is preliminary data.</text>
</comment>
<dbReference type="Proteomes" id="UP000548726">
    <property type="component" value="Unassembled WGS sequence"/>
</dbReference>
<dbReference type="AlphaFoldDB" id="A0A6V8IAQ7"/>
<organism evidence="1 2">
    <name type="scientific">Acetobacter persici</name>
    <dbReference type="NCBI Taxonomy" id="1076596"/>
    <lineage>
        <taxon>Bacteria</taxon>
        <taxon>Pseudomonadati</taxon>
        <taxon>Pseudomonadota</taxon>
        <taxon>Alphaproteobacteria</taxon>
        <taxon>Acetobacterales</taxon>
        <taxon>Acetobacteraceae</taxon>
        <taxon>Acetobacter</taxon>
    </lineage>
</organism>
<protein>
    <submittedName>
        <fullName evidence="1">Uncharacterized protein</fullName>
    </submittedName>
</protein>
<reference evidence="1 2" key="1">
    <citation type="journal article" date="2020" name="Cell Rep.">
        <title>Local necrotic cells trigger systemic immune activation via gut microbiome dysbiosis in Drosophila.</title>
        <authorList>
            <person name="Kosakamoto H."/>
            <person name="Yamauchi T."/>
            <person name="Akuzawa-Tokita Y."/>
            <person name="Nishimura K."/>
            <person name="Soga T."/>
            <person name="Murakami T."/>
            <person name="Mori H."/>
            <person name="Yamamoto K."/>
            <person name="Miyazaki R."/>
            <person name="Koto A."/>
            <person name="Miura M."/>
            <person name="Obata F."/>
        </authorList>
    </citation>
    <scope>NUCLEOTIDE SEQUENCE [LARGE SCALE GENOMIC DNA]</scope>
    <source>
        <strain evidence="1 2">Ai</strain>
    </source>
</reference>
<name>A0A6V8IAQ7_9PROT</name>
<proteinExistence type="predicted"/>
<keyword evidence="2" id="KW-1185">Reference proteome</keyword>
<sequence>MKIRFAVVRPDLLKQVRAEVEGLLHAVNVGDMDGVDMSTKRLMGLTVYCTSIDLSEQEWRTFLDGIRVKNPEFESSYLLPGIMCAPLFPQLSVSGEYVLELPIYGDLQEENVNV</sequence>
<evidence type="ECO:0000313" key="1">
    <source>
        <dbReference type="EMBL" id="GFE94709.1"/>
    </source>
</evidence>
<evidence type="ECO:0000313" key="2">
    <source>
        <dbReference type="Proteomes" id="UP000548726"/>
    </source>
</evidence>
<accession>A0A6V8IAQ7</accession>
<dbReference type="RefSeq" id="WP_086655805.1">
    <property type="nucleotide sequence ID" value="NZ_BLJP01000017.1"/>
</dbReference>
<dbReference type="OrthoDB" id="6886636at2"/>
<gene>
    <name evidence="1" type="ORF">DmAi_27680</name>
</gene>